<reference evidence="2" key="1">
    <citation type="journal article" date="2015" name="Nat. Genet.">
        <title>The genome and transcriptome of the zoonotic hookworm Ancylostoma ceylanicum identify infection-specific gene families.</title>
        <authorList>
            <person name="Schwarz E.M."/>
            <person name="Hu Y."/>
            <person name="Antoshechkin I."/>
            <person name="Miller M.M."/>
            <person name="Sternberg P.W."/>
            <person name="Aroian R.V."/>
        </authorList>
    </citation>
    <scope>NUCLEOTIDE SEQUENCE</scope>
    <source>
        <strain evidence="2">HY135</strain>
    </source>
</reference>
<keyword evidence="2" id="KW-1185">Reference proteome</keyword>
<accession>A0A016WXG4</accession>
<evidence type="ECO:0000313" key="1">
    <source>
        <dbReference type="EMBL" id="EYC44281.1"/>
    </source>
</evidence>
<gene>
    <name evidence="1" type="primary">Acey_s0466.g1970</name>
    <name evidence="1" type="ORF">Y032_0466g1970</name>
</gene>
<comment type="caution">
    <text evidence="1">The sequence shown here is derived from an EMBL/GenBank/DDBJ whole genome shotgun (WGS) entry which is preliminary data.</text>
</comment>
<protein>
    <submittedName>
        <fullName evidence="1">Uncharacterized protein</fullName>
    </submittedName>
</protein>
<dbReference type="Proteomes" id="UP000024635">
    <property type="component" value="Unassembled WGS sequence"/>
</dbReference>
<sequence>MMPNKMFHLHSNTVGVNGDDKSVASRSTWRDRAAHGRIVAAEANLGFLDALCEAADGSSPMRSLYYATALRAEGKKNRAMRELMESR</sequence>
<proteinExistence type="predicted"/>
<name>A0A016WXG4_9BILA</name>
<evidence type="ECO:0000313" key="2">
    <source>
        <dbReference type="Proteomes" id="UP000024635"/>
    </source>
</evidence>
<organism evidence="1 2">
    <name type="scientific">Ancylostoma ceylanicum</name>
    <dbReference type="NCBI Taxonomy" id="53326"/>
    <lineage>
        <taxon>Eukaryota</taxon>
        <taxon>Metazoa</taxon>
        <taxon>Ecdysozoa</taxon>
        <taxon>Nematoda</taxon>
        <taxon>Chromadorea</taxon>
        <taxon>Rhabditida</taxon>
        <taxon>Rhabditina</taxon>
        <taxon>Rhabditomorpha</taxon>
        <taxon>Strongyloidea</taxon>
        <taxon>Ancylostomatidae</taxon>
        <taxon>Ancylostomatinae</taxon>
        <taxon>Ancylostoma</taxon>
    </lineage>
</organism>
<dbReference type="EMBL" id="JARK01000066">
    <property type="protein sequence ID" value="EYC44281.1"/>
    <property type="molecule type" value="Genomic_DNA"/>
</dbReference>
<dbReference type="AlphaFoldDB" id="A0A016WXG4"/>